<feature type="non-terminal residue" evidence="1">
    <location>
        <position position="1025"/>
    </location>
</feature>
<dbReference type="EMBL" id="CAJVPV010007008">
    <property type="protein sequence ID" value="CAG8613566.1"/>
    <property type="molecule type" value="Genomic_DNA"/>
</dbReference>
<comment type="caution">
    <text evidence="1">The sequence shown here is derived from an EMBL/GenBank/DDBJ whole genome shotgun (WGS) entry which is preliminary data.</text>
</comment>
<accession>A0A9N9GIU7</accession>
<sequence length="1025" mass="118360">MSTVRPGFLSSKNTFEWCSDLSQLDKNIESIHPSDHQIAGGQLLKTLLDESDFPEPTPIIENDPISFSLSIHQYQLVKAACKIIRKTNLYLQNIEQNVPRNIQLVTLSVLSHLEYQPENYDPRYDPTILYHRWIIRSKSSDIDFGSELDPSENSVEVLETLLKSLDEDIVGYVDGVIPKTSLSYHIHNIFRIQLSYELGEYYFSRDIGKSVAYLCKCALEGAPYESTSEYRLFCTIDKDRLSALIKGTGFLTKKFKPSVQLKHFLEDQDYKGVCTVLFKSFENNLTDSIPLDETRALLREAVTLGQEDAAIQIAFYNVFNLSPSVSTDEMIDEIPTQCFQYLHDNFKEETIIKVMELLKAKYGNFFGQSLSENQRKFISLFFQKIEKDEIWGILRKIEGLEFLQYPVERIIERLALLNTSCKAIKAKKDEYRLSMKTSTKTCANCYRTRRKCSGSSSSTSCDQCKERGLECNSFLPSNHNHSDSSKGKQVVNTQGASNVLKPRNIQQPLPLPQITSFPSIFTTVVQNVRYDRLVDLSDAIGARGSVNSTLNDNQVQWEGIEKFIKSSFDNDKIDDEKLLHVEKLSNKALNNNVLLDLSVLENITSVMLDHCRWEFLGNFLTNILNSRSKNEWKRVHSSHYRFCKFMIACIEIFKIYSQYAQVIYGAEDSLETTYRKEFDIILRLNSDELKNFRVAAHRMIKSMDSADTKSLEPALGILTRLKNVKWAHHIVISLTAGHLCNRKAQRKQMQLNHQLYSPIMIIMMSSKCAEKFWPREMFYAIVDILDGHVKPLLHDITQYLLYLCIESEKHNEPRFVYDVRIADIYYLQGSPTISLRHSLNAVARVTSMYMFLNKIDILWPLHTIGRMISCCLSRKELMAAVVLHQFIGQDVDYIGVTKELIDRAIENETLRTSVFTKFVFNVEMLQYICKCLFERGDMTAFNQISEWLNMELNEQTPSIYRKNYIAENQGKQHQNNRHQNVSVKYKLRCDMNSLTVDATKQIIETDELKGEFLHELTMLVDEEND</sequence>
<evidence type="ECO:0000313" key="2">
    <source>
        <dbReference type="Proteomes" id="UP000789342"/>
    </source>
</evidence>
<name>A0A9N9GIU7_9GLOM</name>
<dbReference type="OrthoDB" id="2359855at2759"/>
<dbReference type="AlphaFoldDB" id="A0A9N9GIU7"/>
<gene>
    <name evidence="1" type="ORF">AMORRO_LOCUS8337</name>
</gene>
<keyword evidence="2" id="KW-1185">Reference proteome</keyword>
<evidence type="ECO:0000313" key="1">
    <source>
        <dbReference type="EMBL" id="CAG8613566.1"/>
    </source>
</evidence>
<organism evidence="1 2">
    <name type="scientific">Acaulospora morrowiae</name>
    <dbReference type="NCBI Taxonomy" id="94023"/>
    <lineage>
        <taxon>Eukaryota</taxon>
        <taxon>Fungi</taxon>
        <taxon>Fungi incertae sedis</taxon>
        <taxon>Mucoromycota</taxon>
        <taxon>Glomeromycotina</taxon>
        <taxon>Glomeromycetes</taxon>
        <taxon>Diversisporales</taxon>
        <taxon>Acaulosporaceae</taxon>
        <taxon>Acaulospora</taxon>
    </lineage>
</organism>
<protein>
    <submittedName>
        <fullName evidence="1">13610_t:CDS:1</fullName>
    </submittedName>
</protein>
<dbReference type="Proteomes" id="UP000789342">
    <property type="component" value="Unassembled WGS sequence"/>
</dbReference>
<proteinExistence type="predicted"/>
<reference evidence="1" key="1">
    <citation type="submission" date="2021-06" db="EMBL/GenBank/DDBJ databases">
        <authorList>
            <person name="Kallberg Y."/>
            <person name="Tangrot J."/>
            <person name="Rosling A."/>
        </authorList>
    </citation>
    <scope>NUCLEOTIDE SEQUENCE</scope>
    <source>
        <strain evidence="1">CL551</strain>
    </source>
</reference>